<dbReference type="GO" id="GO:0042806">
    <property type="term" value="F:fucose binding"/>
    <property type="evidence" value="ECO:0007669"/>
    <property type="project" value="TreeGrafter"/>
</dbReference>
<evidence type="ECO:0000256" key="3">
    <source>
        <dbReference type="ARBA" id="ARBA00036324"/>
    </source>
</evidence>
<keyword evidence="2 4" id="KW-0413">Isomerase</keyword>
<dbReference type="InterPro" id="IPR007721">
    <property type="entry name" value="RbsD_FucU"/>
</dbReference>
<keyword evidence="5" id="KW-1185">Reference proteome</keyword>
<protein>
    <submittedName>
        <fullName evidence="4">Fucose isomerase</fullName>
    </submittedName>
</protein>
<dbReference type="Proteomes" id="UP000712157">
    <property type="component" value="Unassembled WGS sequence"/>
</dbReference>
<dbReference type="PANTHER" id="PTHR31690">
    <property type="entry name" value="FUCOSE MUTAROTASE"/>
    <property type="match status" value="1"/>
</dbReference>
<comment type="catalytic activity">
    <reaction evidence="3">
        <text>alpha-L-fucose = beta-L-fucose</text>
        <dbReference type="Rhea" id="RHEA:25580"/>
        <dbReference type="ChEBI" id="CHEBI:42548"/>
        <dbReference type="ChEBI" id="CHEBI:42589"/>
        <dbReference type="EC" id="5.1.3.29"/>
    </reaction>
</comment>
<comment type="caution">
    <text evidence="4">The sequence shown here is derived from an EMBL/GenBank/DDBJ whole genome shotgun (WGS) entry which is preliminary data.</text>
</comment>
<dbReference type="InterPro" id="IPR050443">
    <property type="entry name" value="RbsD/FucU_mutarotase"/>
</dbReference>
<sequence>MLKNIPEVIPPELMLALMQMGHGDEIVIGDINFPSYTMSKRCVYTKGIRATEILEAILKLMPLDVFVPDPVNVMTPGELYEGTPPIWSEYDRIIRANDFSGAYKEMKQMERFAFYERAKNSFVAVQTSEDALYACMILKKGVIGEFSGK</sequence>
<dbReference type="AlphaFoldDB" id="A0A949K1H6"/>
<evidence type="ECO:0000313" key="4">
    <source>
        <dbReference type="EMBL" id="MBU9738191.1"/>
    </source>
</evidence>
<accession>A0A949K1H6</accession>
<dbReference type="Gene3D" id="3.40.1650.10">
    <property type="entry name" value="RbsD-like domain"/>
    <property type="match status" value="1"/>
</dbReference>
<comment type="catalytic activity">
    <reaction evidence="1">
        <text>beta-D-ribopyranose = beta-D-ribofuranose</text>
        <dbReference type="Rhea" id="RHEA:25432"/>
        <dbReference type="ChEBI" id="CHEBI:27476"/>
        <dbReference type="ChEBI" id="CHEBI:47002"/>
        <dbReference type="EC" id="5.4.99.62"/>
    </reaction>
</comment>
<dbReference type="EMBL" id="JAHQCW010000030">
    <property type="protein sequence ID" value="MBU9738191.1"/>
    <property type="molecule type" value="Genomic_DNA"/>
</dbReference>
<dbReference type="InterPro" id="IPR023750">
    <property type="entry name" value="RbsD-like_sf"/>
</dbReference>
<dbReference type="GO" id="GO:0036373">
    <property type="term" value="F:L-fucose mutarotase activity"/>
    <property type="evidence" value="ECO:0007669"/>
    <property type="project" value="UniProtKB-EC"/>
</dbReference>
<reference evidence="4" key="1">
    <citation type="submission" date="2021-06" db="EMBL/GenBank/DDBJ databases">
        <title>Description of novel taxa of the family Lachnospiraceae.</title>
        <authorList>
            <person name="Chaplin A.V."/>
            <person name="Sokolova S.R."/>
            <person name="Pikina A.P."/>
            <person name="Korzhanova M."/>
            <person name="Belova V."/>
            <person name="Korostin D."/>
            <person name="Efimov B.A."/>
        </authorList>
    </citation>
    <scope>NUCLEOTIDE SEQUENCE</scope>
    <source>
        <strain evidence="4">ASD5720</strain>
    </source>
</reference>
<proteinExistence type="predicted"/>
<dbReference type="Pfam" id="PF05025">
    <property type="entry name" value="RbsD_FucU"/>
    <property type="match status" value="1"/>
</dbReference>
<dbReference type="PANTHER" id="PTHR31690:SF4">
    <property type="entry name" value="FUCOSE MUTAROTASE"/>
    <property type="match status" value="1"/>
</dbReference>
<dbReference type="GO" id="GO:0062193">
    <property type="term" value="F:D-ribose pyranase activity"/>
    <property type="evidence" value="ECO:0007669"/>
    <property type="project" value="UniProtKB-EC"/>
</dbReference>
<evidence type="ECO:0000256" key="2">
    <source>
        <dbReference type="ARBA" id="ARBA00023235"/>
    </source>
</evidence>
<gene>
    <name evidence="4" type="ORF">KTH89_16735</name>
</gene>
<evidence type="ECO:0000256" key="1">
    <source>
        <dbReference type="ARBA" id="ARBA00000223"/>
    </source>
</evidence>
<evidence type="ECO:0000313" key="5">
    <source>
        <dbReference type="Proteomes" id="UP000712157"/>
    </source>
</evidence>
<name>A0A949K1H6_9FIRM</name>
<organism evidence="4 5">
    <name type="scientific">Diplocloster agilis</name>
    <dbReference type="NCBI Taxonomy" id="2850323"/>
    <lineage>
        <taxon>Bacteria</taxon>
        <taxon>Bacillati</taxon>
        <taxon>Bacillota</taxon>
        <taxon>Clostridia</taxon>
        <taxon>Lachnospirales</taxon>
        <taxon>Lachnospiraceae</taxon>
        <taxon>Diplocloster</taxon>
    </lineage>
</organism>
<dbReference type="SUPFAM" id="SSF102546">
    <property type="entry name" value="RbsD-like"/>
    <property type="match status" value="1"/>
</dbReference>
<dbReference type="GO" id="GO:0006004">
    <property type="term" value="P:fucose metabolic process"/>
    <property type="evidence" value="ECO:0007669"/>
    <property type="project" value="TreeGrafter"/>
</dbReference>
<dbReference type="RefSeq" id="WP_158347938.1">
    <property type="nucleotide sequence ID" value="NZ_JAHQCW010000030.1"/>
</dbReference>